<protein>
    <submittedName>
        <fullName evidence="2">Uncharacterized protein</fullName>
    </submittedName>
</protein>
<sequence>MSHSSPPWQTMLRRPGMRLLCWPPLAAGLLLGAPCLVQAAPDPVSGLDSLTTATLERALDYMQILPPELGFDKRYVEDDTFRLGIVDALLEDPLRLPDWQAEAVTAIRDRANDPEALLAWGGQTIDAPGDLTATGSAPESWIAAESSTMSLDAAVQTFLADVERAQTDLDRAFAAIDADTRRKLLIVAPALWGDADHPLDKIRKGMLHRELGVSADTSLELTEKIVLDAAARLDRPALTRAGQEFLHALAPLARAGLVSAGSAGSLPEGFAPVAASIQGSIQGAWPSSFGWIVVGGAGPNRYLPDAMRQIAVVIDPGG</sequence>
<evidence type="ECO:0000313" key="3">
    <source>
        <dbReference type="Proteomes" id="UP000697710"/>
    </source>
</evidence>
<accession>A0A956RP67</accession>
<comment type="caution">
    <text evidence="2">The sequence shown here is derived from an EMBL/GenBank/DDBJ whole genome shotgun (WGS) entry which is preliminary data.</text>
</comment>
<feature type="signal peptide" evidence="1">
    <location>
        <begin position="1"/>
        <end position="39"/>
    </location>
</feature>
<feature type="chain" id="PRO_5037040042" evidence="1">
    <location>
        <begin position="40"/>
        <end position="318"/>
    </location>
</feature>
<keyword evidence="1" id="KW-0732">Signal</keyword>
<dbReference type="AlphaFoldDB" id="A0A956RP67"/>
<gene>
    <name evidence="2" type="ORF">KC729_07565</name>
</gene>
<dbReference type="Proteomes" id="UP000697710">
    <property type="component" value="Unassembled WGS sequence"/>
</dbReference>
<feature type="non-terminal residue" evidence="2">
    <location>
        <position position="318"/>
    </location>
</feature>
<name>A0A956RP67_UNCEI</name>
<proteinExistence type="predicted"/>
<reference evidence="2" key="1">
    <citation type="submission" date="2020-04" db="EMBL/GenBank/DDBJ databases">
        <authorList>
            <person name="Zhang T."/>
        </authorList>
    </citation>
    <scope>NUCLEOTIDE SEQUENCE</scope>
    <source>
        <strain evidence="2">HKST-UBA01</strain>
    </source>
</reference>
<dbReference type="EMBL" id="JAGQHR010000183">
    <property type="protein sequence ID" value="MCA9727525.1"/>
    <property type="molecule type" value="Genomic_DNA"/>
</dbReference>
<reference evidence="2" key="2">
    <citation type="journal article" date="2021" name="Microbiome">
        <title>Successional dynamics and alternative stable states in a saline activated sludge microbial community over 9 years.</title>
        <authorList>
            <person name="Wang Y."/>
            <person name="Ye J."/>
            <person name="Ju F."/>
            <person name="Liu L."/>
            <person name="Boyd J.A."/>
            <person name="Deng Y."/>
            <person name="Parks D.H."/>
            <person name="Jiang X."/>
            <person name="Yin X."/>
            <person name="Woodcroft B.J."/>
            <person name="Tyson G.W."/>
            <person name="Hugenholtz P."/>
            <person name="Polz M.F."/>
            <person name="Zhang T."/>
        </authorList>
    </citation>
    <scope>NUCLEOTIDE SEQUENCE</scope>
    <source>
        <strain evidence="2">HKST-UBA01</strain>
    </source>
</reference>
<organism evidence="2 3">
    <name type="scientific">Eiseniibacteriota bacterium</name>
    <dbReference type="NCBI Taxonomy" id="2212470"/>
    <lineage>
        <taxon>Bacteria</taxon>
        <taxon>Candidatus Eiseniibacteriota</taxon>
    </lineage>
</organism>
<evidence type="ECO:0000313" key="2">
    <source>
        <dbReference type="EMBL" id="MCA9727525.1"/>
    </source>
</evidence>
<evidence type="ECO:0000256" key="1">
    <source>
        <dbReference type="SAM" id="SignalP"/>
    </source>
</evidence>